<name>A0ABN7W9G7_GIGMA</name>
<reference evidence="1 2" key="1">
    <citation type="submission" date="2021-06" db="EMBL/GenBank/DDBJ databases">
        <authorList>
            <person name="Kallberg Y."/>
            <person name="Tangrot J."/>
            <person name="Rosling A."/>
        </authorList>
    </citation>
    <scope>NUCLEOTIDE SEQUENCE [LARGE SCALE GENOMIC DNA]</scope>
    <source>
        <strain evidence="1 2">120-4 pot B 10/14</strain>
    </source>
</reference>
<organism evidence="1 2">
    <name type="scientific">Gigaspora margarita</name>
    <dbReference type="NCBI Taxonomy" id="4874"/>
    <lineage>
        <taxon>Eukaryota</taxon>
        <taxon>Fungi</taxon>
        <taxon>Fungi incertae sedis</taxon>
        <taxon>Mucoromycota</taxon>
        <taxon>Glomeromycotina</taxon>
        <taxon>Glomeromycetes</taxon>
        <taxon>Diversisporales</taxon>
        <taxon>Gigasporaceae</taxon>
        <taxon>Gigaspora</taxon>
    </lineage>
</organism>
<feature type="non-terminal residue" evidence="1">
    <location>
        <position position="1"/>
    </location>
</feature>
<dbReference type="EMBL" id="CAJVQB010035905">
    <property type="protein sequence ID" value="CAG8823200.1"/>
    <property type="molecule type" value="Genomic_DNA"/>
</dbReference>
<gene>
    <name evidence="1" type="ORF">GMARGA_LOCUS28278</name>
</gene>
<proteinExistence type="predicted"/>
<evidence type="ECO:0000313" key="2">
    <source>
        <dbReference type="Proteomes" id="UP000789901"/>
    </source>
</evidence>
<dbReference type="Proteomes" id="UP000789901">
    <property type="component" value="Unassembled WGS sequence"/>
</dbReference>
<accession>A0ABN7W9G7</accession>
<evidence type="ECO:0000313" key="1">
    <source>
        <dbReference type="EMBL" id="CAG8823200.1"/>
    </source>
</evidence>
<sequence>DLVIGRIQLPLFSNNENIRIENKTINCLQLERPQLIEWLLYKNKSWTIPKNINNLEPAETSKFQYIIGWTIYKLTKSDKLILAHEEFAKIKLYLNVLSSEQLFEKHIEYGPDILIYINNNLVNNQPLKKQFNDLLHIAYEFYYNFECKNKELLLEFIYNSVQLSKEAEDYLLRSWRRFKEYIPEKGSSSLQENVKAMNIDLKNDAKKDTKPKTKLVTFKKEMLPENLDLALGQLKIWAQNNGAKSAFEKAFTLSDLKILIQAF</sequence>
<protein>
    <submittedName>
        <fullName evidence="1">24448_t:CDS:1</fullName>
    </submittedName>
</protein>
<keyword evidence="2" id="KW-1185">Reference proteome</keyword>
<comment type="caution">
    <text evidence="1">The sequence shown here is derived from an EMBL/GenBank/DDBJ whole genome shotgun (WGS) entry which is preliminary data.</text>
</comment>